<name>A0A5J6FAF6_9ACTN</name>
<dbReference type="InterPro" id="IPR025565">
    <property type="entry name" value="DUF4328"/>
</dbReference>
<gene>
    <name evidence="3" type="ORF">CP967_12680</name>
</gene>
<keyword evidence="1" id="KW-1133">Transmembrane helix</keyword>
<protein>
    <submittedName>
        <fullName evidence="3">DUF4328 domain-containing protein</fullName>
    </submittedName>
</protein>
<dbReference type="Proteomes" id="UP000326178">
    <property type="component" value="Chromosome"/>
</dbReference>
<evidence type="ECO:0000313" key="4">
    <source>
        <dbReference type="Proteomes" id="UP000326178"/>
    </source>
</evidence>
<feature type="transmembrane region" description="Helical" evidence="1">
    <location>
        <begin position="53"/>
        <end position="73"/>
    </location>
</feature>
<reference evidence="3 4" key="1">
    <citation type="submission" date="2017-09" db="EMBL/GenBank/DDBJ databases">
        <authorList>
            <person name="Lee N."/>
            <person name="Cho B.-K."/>
        </authorList>
    </citation>
    <scope>NUCLEOTIDE SEQUENCE [LARGE SCALE GENOMIC DNA]</scope>
    <source>
        <strain evidence="3 4">ATCC 12769</strain>
    </source>
</reference>
<keyword evidence="1" id="KW-0812">Transmembrane</keyword>
<feature type="transmembrane region" description="Helical" evidence="1">
    <location>
        <begin position="186"/>
        <end position="204"/>
    </location>
</feature>
<accession>A0A5J6FAF6</accession>
<organism evidence="3 4">
    <name type="scientific">Streptomyces nitrosporeus</name>
    <dbReference type="NCBI Taxonomy" id="28894"/>
    <lineage>
        <taxon>Bacteria</taxon>
        <taxon>Bacillati</taxon>
        <taxon>Actinomycetota</taxon>
        <taxon>Actinomycetes</taxon>
        <taxon>Kitasatosporales</taxon>
        <taxon>Streptomycetaceae</taxon>
        <taxon>Streptomyces</taxon>
    </lineage>
</organism>
<dbReference type="OrthoDB" id="4174975at2"/>
<dbReference type="AlphaFoldDB" id="A0A5J6FAF6"/>
<evidence type="ECO:0000256" key="1">
    <source>
        <dbReference type="SAM" id="Phobius"/>
    </source>
</evidence>
<feature type="transmembrane region" description="Helical" evidence="1">
    <location>
        <begin position="104"/>
        <end position="124"/>
    </location>
</feature>
<sequence>MLCSTCGRRPVVPGTAGCTRCTVLHSSPPGALMAPLPPPGAEGLYRLRSPRGLAVAVVALLAAVAAADLLAVVSEVNLLRVYRDSEGSFVVLDGLRTAENLDTVATSLQILTNLATAVVFLVWFHRVRRNAEVFDAGAQPMKPGWAIGAWFVPIANLWLPRRVAGGIWEASVLPGGGPGRRADSPLVLNLWWGVWIFDLVFGRFASRQYTDAVVAEDIVEGLRLLLVSDALDAVAAVLAILFVRRLTAMQGERATALAAQVSSGGPVPA</sequence>
<keyword evidence="4" id="KW-1185">Reference proteome</keyword>
<evidence type="ECO:0000313" key="3">
    <source>
        <dbReference type="EMBL" id="QEU72737.1"/>
    </source>
</evidence>
<keyword evidence="1" id="KW-0472">Membrane</keyword>
<evidence type="ECO:0000259" key="2">
    <source>
        <dbReference type="Pfam" id="PF14219"/>
    </source>
</evidence>
<dbReference type="KEGG" id="snk:CP967_12680"/>
<proteinExistence type="predicted"/>
<dbReference type="EMBL" id="CP023702">
    <property type="protein sequence ID" value="QEU72737.1"/>
    <property type="molecule type" value="Genomic_DNA"/>
</dbReference>
<dbReference type="Pfam" id="PF14219">
    <property type="entry name" value="DUF4328"/>
    <property type="match status" value="1"/>
</dbReference>
<feature type="domain" description="DUF4328" evidence="2">
    <location>
        <begin position="95"/>
        <end position="248"/>
    </location>
</feature>
<feature type="transmembrane region" description="Helical" evidence="1">
    <location>
        <begin position="224"/>
        <end position="243"/>
    </location>
</feature>